<dbReference type="EMBL" id="BMYF01000019">
    <property type="protein sequence ID" value="GHB45978.1"/>
    <property type="molecule type" value="Genomic_DNA"/>
</dbReference>
<proteinExistence type="inferred from homology"/>
<evidence type="ECO:0000256" key="6">
    <source>
        <dbReference type="ARBA" id="ARBA00022741"/>
    </source>
</evidence>
<accession>A0A8J3G6L1</accession>
<evidence type="ECO:0000313" key="15">
    <source>
        <dbReference type="EMBL" id="GHB45978.1"/>
    </source>
</evidence>
<evidence type="ECO:0000256" key="10">
    <source>
        <dbReference type="ARBA" id="ARBA00023152"/>
    </source>
</evidence>
<keyword evidence="13" id="KW-0175">Coiled coil</keyword>
<dbReference type="InterPro" id="IPR040442">
    <property type="entry name" value="Pyrv_kinase-like_dom_sf"/>
</dbReference>
<comment type="pathway">
    <text evidence="1 12">Carbohydrate degradation; glycolysis; pyruvate from D-glyceraldehyde 3-phosphate: step 5/5.</text>
</comment>
<dbReference type="InterPro" id="IPR015806">
    <property type="entry name" value="Pyrv_Knase_insert_dom_sf"/>
</dbReference>
<reference evidence="15" key="2">
    <citation type="submission" date="2020-09" db="EMBL/GenBank/DDBJ databases">
        <authorList>
            <person name="Sun Q."/>
            <person name="Kim S."/>
        </authorList>
    </citation>
    <scope>NUCLEOTIDE SEQUENCE</scope>
    <source>
        <strain evidence="15">KCTC 23224</strain>
    </source>
</reference>
<dbReference type="Proteomes" id="UP000642809">
    <property type="component" value="Unassembled WGS sequence"/>
</dbReference>
<evidence type="ECO:0000256" key="4">
    <source>
        <dbReference type="ARBA" id="ARBA00022679"/>
    </source>
</evidence>
<comment type="similarity">
    <text evidence="2 12">Belongs to the pyruvate kinase family.</text>
</comment>
<dbReference type="UniPathway" id="UPA00109">
    <property type="reaction ID" value="UER00188"/>
</dbReference>
<dbReference type="Pfam" id="PF00224">
    <property type="entry name" value="PK"/>
    <property type="match status" value="1"/>
</dbReference>
<keyword evidence="9 12" id="KW-0460">Magnesium</keyword>
<dbReference type="GO" id="GO:0005524">
    <property type="term" value="F:ATP binding"/>
    <property type="evidence" value="ECO:0007669"/>
    <property type="project" value="UniProtKB-KW"/>
</dbReference>
<keyword evidence="10 12" id="KW-0324">Glycolysis</keyword>
<dbReference type="RefSeq" id="WP_189584057.1">
    <property type="nucleotide sequence ID" value="NZ_BMYF01000019.1"/>
</dbReference>
<dbReference type="AlphaFoldDB" id="A0A8J3G6L1"/>
<evidence type="ECO:0000256" key="5">
    <source>
        <dbReference type="ARBA" id="ARBA00022723"/>
    </source>
</evidence>
<evidence type="ECO:0000256" key="13">
    <source>
        <dbReference type="SAM" id="Coils"/>
    </source>
</evidence>
<dbReference type="SUPFAM" id="SSF50800">
    <property type="entry name" value="PK beta-barrel domain-like"/>
    <property type="match status" value="1"/>
</dbReference>
<sequence>MESNDLDFIQAQLEQIEELMHQATAERESLIQQIHPSQFYAAKNLLHYLVLRSIDIRELQVLLHIYGLSSIASSESHVLRQVQSIQERLGRVYDTIDAVSFSLSNVLIKQKSEKLFGKKKEADIPALMVTFDSHFAEDYALVKNLLKGGMGIARINCAHDDEHVWQNMIQHIKKASEETGLDCKIYMDLAGPKIRIRLMGKGKDKGKVKVKEGQLIWMAESTEGIPKGEVVISPNELGIVEKIRVGDRVYLDDGVIRCLTEKVKKGKVGLRITRVSNPKSQIKNEKGINFPDTILDIDSLTDFDRSCLPFIAANADLIGYSFVRKPTDIQELRAAFLRIGATIPGLIIKIETPEAVRHLPDLLFEGMREPEFGVMIARGDLAVEIGFERMAEIQEEILWICEAAHVPVVWATQVLETLNKSGIATRSEISDAALSAGAECVMLNKGAHTIKVLTTLKDILKRTSSHRAKKRFTFRPLKIAERFLEAT</sequence>
<name>A0A8J3G6L1_9BACT</name>
<dbReference type="InterPro" id="IPR001697">
    <property type="entry name" value="Pyr_Knase"/>
</dbReference>
<reference evidence="15" key="1">
    <citation type="journal article" date="2014" name="Int. J. Syst. Evol. Microbiol.">
        <title>Complete genome sequence of Corynebacterium casei LMG S-19264T (=DSM 44701T), isolated from a smear-ripened cheese.</title>
        <authorList>
            <consortium name="US DOE Joint Genome Institute (JGI-PGF)"/>
            <person name="Walter F."/>
            <person name="Albersmeier A."/>
            <person name="Kalinowski J."/>
            <person name="Ruckert C."/>
        </authorList>
    </citation>
    <scope>NUCLEOTIDE SEQUENCE</scope>
    <source>
        <strain evidence="15">KCTC 23224</strain>
    </source>
</reference>
<dbReference type="GO" id="GO:0030955">
    <property type="term" value="F:potassium ion binding"/>
    <property type="evidence" value="ECO:0007669"/>
    <property type="project" value="InterPro"/>
</dbReference>
<evidence type="ECO:0000256" key="11">
    <source>
        <dbReference type="ARBA" id="ARBA00023317"/>
    </source>
</evidence>
<gene>
    <name evidence="15" type="ORF">GCM10008106_28650</name>
</gene>
<keyword evidence="11 15" id="KW-0670">Pyruvate</keyword>
<dbReference type="PRINTS" id="PR01050">
    <property type="entry name" value="PYRUVTKNASE"/>
</dbReference>
<comment type="catalytic activity">
    <reaction evidence="12">
        <text>pyruvate + ATP = phosphoenolpyruvate + ADP + H(+)</text>
        <dbReference type="Rhea" id="RHEA:18157"/>
        <dbReference type="ChEBI" id="CHEBI:15361"/>
        <dbReference type="ChEBI" id="CHEBI:15378"/>
        <dbReference type="ChEBI" id="CHEBI:30616"/>
        <dbReference type="ChEBI" id="CHEBI:58702"/>
        <dbReference type="ChEBI" id="CHEBI:456216"/>
        <dbReference type="EC" id="2.7.1.40"/>
    </reaction>
</comment>
<evidence type="ECO:0000256" key="3">
    <source>
        <dbReference type="ARBA" id="ARBA00012142"/>
    </source>
</evidence>
<organism evidence="15 16">
    <name type="scientific">Mongoliitalea lutea</name>
    <dbReference type="NCBI Taxonomy" id="849756"/>
    <lineage>
        <taxon>Bacteria</taxon>
        <taxon>Pseudomonadati</taxon>
        <taxon>Bacteroidota</taxon>
        <taxon>Cytophagia</taxon>
        <taxon>Cytophagales</taxon>
        <taxon>Cyclobacteriaceae</taxon>
        <taxon>Mongoliitalea</taxon>
    </lineage>
</organism>
<dbReference type="PANTHER" id="PTHR11817">
    <property type="entry name" value="PYRUVATE KINASE"/>
    <property type="match status" value="1"/>
</dbReference>
<feature type="coiled-coil region" evidence="13">
    <location>
        <begin position="6"/>
        <end position="33"/>
    </location>
</feature>
<dbReference type="EC" id="2.7.1.40" evidence="3 12"/>
<protein>
    <recommendedName>
        <fullName evidence="3 12">Pyruvate kinase</fullName>
        <ecNumber evidence="3 12">2.7.1.40</ecNumber>
    </recommendedName>
</protein>
<dbReference type="Gene3D" id="3.20.20.60">
    <property type="entry name" value="Phosphoenolpyruvate-binding domains"/>
    <property type="match status" value="1"/>
</dbReference>
<dbReference type="Gene3D" id="2.40.33.10">
    <property type="entry name" value="PK beta-barrel domain-like"/>
    <property type="match status" value="1"/>
</dbReference>
<evidence type="ECO:0000256" key="8">
    <source>
        <dbReference type="ARBA" id="ARBA00022840"/>
    </source>
</evidence>
<evidence type="ECO:0000256" key="9">
    <source>
        <dbReference type="ARBA" id="ARBA00022842"/>
    </source>
</evidence>
<keyword evidence="6" id="KW-0547">Nucleotide-binding</keyword>
<keyword evidence="4 12" id="KW-0808">Transferase</keyword>
<evidence type="ECO:0000256" key="7">
    <source>
        <dbReference type="ARBA" id="ARBA00022777"/>
    </source>
</evidence>
<dbReference type="GO" id="GO:0004743">
    <property type="term" value="F:pyruvate kinase activity"/>
    <property type="evidence" value="ECO:0007669"/>
    <property type="project" value="UniProtKB-EC"/>
</dbReference>
<keyword evidence="16" id="KW-1185">Reference proteome</keyword>
<evidence type="ECO:0000256" key="2">
    <source>
        <dbReference type="ARBA" id="ARBA00008663"/>
    </source>
</evidence>
<dbReference type="InterPro" id="IPR015793">
    <property type="entry name" value="Pyrv_Knase_brl"/>
</dbReference>
<dbReference type="GO" id="GO:0000287">
    <property type="term" value="F:magnesium ion binding"/>
    <property type="evidence" value="ECO:0007669"/>
    <property type="project" value="InterPro"/>
</dbReference>
<dbReference type="SUPFAM" id="SSF51621">
    <property type="entry name" value="Phosphoenolpyruvate/pyruvate domain"/>
    <property type="match status" value="1"/>
</dbReference>
<evidence type="ECO:0000256" key="12">
    <source>
        <dbReference type="RuleBase" id="RU000504"/>
    </source>
</evidence>
<evidence type="ECO:0000256" key="1">
    <source>
        <dbReference type="ARBA" id="ARBA00004997"/>
    </source>
</evidence>
<dbReference type="GO" id="GO:0016301">
    <property type="term" value="F:kinase activity"/>
    <property type="evidence" value="ECO:0007669"/>
    <property type="project" value="UniProtKB-KW"/>
</dbReference>
<evidence type="ECO:0000313" key="16">
    <source>
        <dbReference type="Proteomes" id="UP000642809"/>
    </source>
</evidence>
<keyword evidence="5" id="KW-0479">Metal-binding</keyword>
<dbReference type="InterPro" id="IPR015813">
    <property type="entry name" value="Pyrv/PenolPyrv_kinase-like_dom"/>
</dbReference>
<dbReference type="InterPro" id="IPR011037">
    <property type="entry name" value="Pyrv_Knase-like_insert_dom_sf"/>
</dbReference>
<keyword evidence="8" id="KW-0067">ATP-binding</keyword>
<evidence type="ECO:0000259" key="14">
    <source>
        <dbReference type="Pfam" id="PF00224"/>
    </source>
</evidence>
<keyword evidence="7 12" id="KW-0418">Kinase</keyword>
<feature type="domain" description="Pyruvate kinase barrel" evidence="14">
    <location>
        <begin position="139"/>
        <end position="444"/>
    </location>
</feature>
<comment type="caution">
    <text evidence="15">The sequence shown here is derived from an EMBL/GenBank/DDBJ whole genome shotgun (WGS) entry which is preliminary data.</text>
</comment>